<protein>
    <recommendedName>
        <fullName evidence="1">DUF8042 domain-containing protein</fullName>
    </recommendedName>
</protein>
<evidence type="ECO:0000259" key="1">
    <source>
        <dbReference type="Pfam" id="PF26154"/>
    </source>
</evidence>
<evidence type="ECO:0000313" key="2">
    <source>
        <dbReference type="EMBL" id="NSL51788.1"/>
    </source>
</evidence>
<reference evidence="2" key="1">
    <citation type="submission" date="2020-06" db="EMBL/GenBank/DDBJ databases">
        <title>A novel thermopfilic bacterium from Erzurum, Turkey.</title>
        <authorList>
            <person name="Adiguzel A."/>
            <person name="Ay H."/>
            <person name="Baltaci M.O."/>
        </authorList>
    </citation>
    <scope>NUCLEOTIDE SEQUENCE</scope>
    <source>
        <strain evidence="2">P2</strain>
    </source>
</reference>
<dbReference type="Pfam" id="PF26154">
    <property type="entry name" value="DUF8042"/>
    <property type="match status" value="1"/>
</dbReference>
<dbReference type="EMBL" id="JABTTE010000009">
    <property type="protein sequence ID" value="NSL51788.1"/>
    <property type="molecule type" value="Genomic_DNA"/>
</dbReference>
<sequence length="124" mass="14254">MKEKNQQLIQNTLHSLSDFLPKIANTCLSIADLFRANKDGEAFKYIQQFIEAIDWSIQAINGIKNLESSLNIDTNEINEFLSEAKKGLELNDLVLIADMFEYEICPIIEKWIAEVQSFHGEYVK</sequence>
<dbReference type="RefSeq" id="WP_173730992.1">
    <property type="nucleotide sequence ID" value="NZ_JABTTE010000009.1"/>
</dbReference>
<proteinExistence type="predicted"/>
<accession>A0A8J8KC85</accession>
<gene>
    <name evidence="2" type="ORF">HR057_08405</name>
</gene>
<dbReference type="InterPro" id="IPR058355">
    <property type="entry name" value="DUF8042"/>
</dbReference>
<name>A0A8J8KC85_9BACI</name>
<organism evidence="2 3">
    <name type="scientific">Calidifontibacillus erzurumensis</name>
    <dbReference type="NCBI Taxonomy" id="2741433"/>
    <lineage>
        <taxon>Bacteria</taxon>
        <taxon>Bacillati</taxon>
        <taxon>Bacillota</taxon>
        <taxon>Bacilli</taxon>
        <taxon>Bacillales</taxon>
        <taxon>Bacillaceae</taxon>
        <taxon>Calidifontibacillus/Schinkia group</taxon>
        <taxon>Calidifontibacillus</taxon>
    </lineage>
</organism>
<comment type="caution">
    <text evidence="2">The sequence shown here is derived from an EMBL/GenBank/DDBJ whole genome shotgun (WGS) entry which is preliminary data.</text>
</comment>
<keyword evidence="3" id="KW-1185">Reference proteome</keyword>
<dbReference type="Proteomes" id="UP000625804">
    <property type="component" value="Unassembled WGS sequence"/>
</dbReference>
<feature type="domain" description="DUF8042" evidence="1">
    <location>
        <begin position="14"/>
        <end position="117"/>
    </location>
</feature>
<evidence type="ECO:0000313" key="3">
    <source>
        <dbReference type="Proteomes" id="UP000625804"/>
    </source>
</evidence>
<dbReference type="AlphaFoldDB" id="A0A8J8KC85"/>